<reference evidence="3 4" key="1">
    <citation type="submission" date="2021-05" db="EMBL/GenBank/DDBJ databases">
        <title>Description of Cellulomonas sp. DKR-3 sp. nov.</title>
        <authorList>
            <person name="Dahal R.H."/>
            <person name="Chaudhary D.K."/>
        </authorList>
    </citation>
    <scope>NUCLEOTIDE SEQUENCE [LARGE SCALE GENOMIC DNA]</scope>
    <source>
        <strain evidence="3 4">DKR-3</strain>
    </source>
</reference>
<protein>
    <submittedName>
        <fullName evidence="3">Uncharacterized protein</fullName>
    </submittedName>
</protein>
<keyword evidence="2" id="KW-1133">Transmembrane helix</keyword>
<name>A0ABS5TXN3_9CELL</name>
<dbReference type="RefSeq" id="WP_214348246.1">
    <property type="nucleotide sequence ID" value="NZ_JAHBOH010000001.1"/>
</dbReference>
<organism evidence="3 4">
    <name type="scientific">Cellulomonas fulva</name>
    <dbReference type="NCBI Taxonomy" id="2835530"/>
    <lineage>
        <taxon>Bacteria</taxon>
        <taxon>Bacillati</taxon>
        <taxon>Actinomycetota</taxon>
        <taxon>Actinomycetes</taxon>
        <taxon>Micrococcales</taxon>
        <taxon>Cellulomonadaceae</taxon>
        <taxon>Cellulomonas</taxon>
    </lineage>
</organism>
<evidence type="ECO:0000313" key="4">
    <source>
        <dbReference type="Proteomes" id="UP000722125"/>
    </source>
</evidence>
<keyword evidence="2" id="KW-0472">Membrane</keyword>
<gene>
    <name evidence="3" type="ORF">KIN34_06370</name>
</gene>
<dbReference type="EMBL" id="JAHBOH010000001">
    <property type="protein sequence ID" value="MBT0993910.1"/>
    <property type="molecule type" value="Genomic_DNA"/>
</dbReference>
<feature type="region of interest" description="Disordered" evidence="1">
    <location>
        <begin position="94"/>
        <end position="133"/>
    </location>
</feature>
<accession>A0ABS5TXN3</accession>
<keyword evidence="2" id="KW-0812">Transmembrane</keyword>
<evidence type="ECO:0000256" key="1">
    <source>
        <dbReference type="SAM" id="MobiDB-lite"/>
    </source>
</evidence>
<sequence>MSSDNAMVQKALELTGRADPGFVHRVVELRAGGVVLTQGDANATADAPHRMDELAGRVVAHGPQAAGTAWTAFRSIPAQAALAMAAVLLWPTRSRRRARSARPAHPAVLQAPDSLEQPQEVGRVRGRHRAATA</sequence>
<evidence type="ECO:0000313" key="3">
    <source>
        <dbReference type="EMBL" id="MBT0993910.1"/>
    </source>
</evidence>
<keyword evidence="4" id="KW-1185">Reference proteome</keyword>
<proteinExistence type="predicted"/>
<dbReference type="Proteomes" id="UP000722125">
    <property type="component" value="Unassembled WGS sequence"/>
</dbReference>
<feature type="compositionally biased region" description="Basic residues" evidence="1">
    <location>
        <begin position="124"/>
        <end position="133"/>
    </location>
</feature>
<comment type="caution">
    <text evidence="3">The sequence shown here is derived from an EMBL/GenBank/DDBJ whole genome shotgun (WGS) entry which is preliminary data.</text>
</comment>
<evidence type="ECO:0000256" key="2">
    <source>
        <dbReference type="SAM" id="Phobius"/>
    </source>
</evidence>
<feature type="transmembrane region" description="Helical" evidence="2">
    <location>
        <begin position="72"/>
        <end position="90"/>
    </location>
</feature>